<comment type="caution">
    <text evidence="1">The sequence shown here is derived from an EMBL/GenBank/DDBJ whole genome shotgun (WGS) entry which is preliminary data.</text>
</comment>
<accession>A0AAV5THX9</accession>
<gene>
    <name evidence="1" type="ORF">PENTCL1PPCAC_16119</name>
</gene>
<dbReference type="Proteomes" id="UP001432027">
    <property type="component" value="Unassembled WGS sequence"/>
</dbReference>
<keyword evidence="2" id="KW-1185">Reference proteome</keyword>
<sequence>RLGHLESSISNCHRFRHRPFIDAEKIDDNWPTKVHGLRESGVEFLGSQLFHQSRVTDHALAGISPCRECIFLLQKQLKRASHHPNILGPFVVEHLLETNRLSTLRNLNDPRFLRHRPSGFGIHDRRENHHFMPGVNKHISETSEKVYVRFGESGRVNEILVGIDAVCEEEKRKEKPHSYA</sequence>
<evidence type="ECO:0000313" key="1">
    <source>
        <dbReference type="EMBL" id="GMS93944.1"/>
    </source>
</evidence>
<proteinExistence type="predicted"/>
<protein>
    <submittedName>
        <fullName evidence="1">Uncharacterized protein</fullName>
    </submittedName>
</protein>
<dbReference type="AlphaFoldDB" id="A0AAV5THX9"/>
<name>A0AAV5THX9_9BILA</name>
<dbReference type="EMBL" id="BTSX01000004">
    <property type="protein sequence ID" value="GMS93944.1"/>
    <property type="molecule type" value="Genomic_DNA"/>
</dbReference>
<organism evidence="1 2">
    <name type="scientific">Pristionchus entomophagus</name>
    <dbReference type="NCBI Taxonomy" id="358040"/>
    <lineage>
        <taxon>Eukaryota</taxon>
        <taxon>Metazoa</taxon>
        <taxon>Ecdysozoa</taxon>
        <taxon>Nematoda</taxon>
        <taxon>Chromadorea</taxon>
        <taxon>Rhabditida</taxon>
        <taxon>Rhabditina</taxon>
        <taxon>Diplogasteromorpha</taxon>
        <taxon>Diplogasteroidea</taxon>
        <taxon>Neodiplogasteridae</taxon>
        <taxon>Pristionchus</taxon>
    </lineage>
</organism>
<feature type="non-terminal residue" evidence="1">
    <location>
        <position position="1"/>
    </location>
</feature>
<evidence type="ECO:0000313" key="2">
    <source>
        <dbReference type="Proteomes" id="UP001432027"/>
    </source>
</evidence>
<reference evidence="1" key="1">
    <citation type="submission" date="2023-10" db="EMBL/GenBank/DDBJ databases">
        <title>Genome assembly of Pristionchus species.</title>
        <authorList>
            <person name="Yoshida K."/>
            <person name="Sommer R.J."/>
        </authorList>
    </citation>
    <scope>NUCLEOTIDE SEQUENCE</scope>
    <source>
        <strain evidence="1">RS0144</strain>
    </source>
</reference>